<dbReference type="AlphaFoldDB" id="A0A2H3CBZ1"/>
<evidence type="ECO:0000313" key="4">
    <source>
        <dbReference type="Proteomes" id="UP000218334"/>
    </source>
</evidence>
<dbReference type="PANTHER" id="PTHR22306">
    <property type="entry name" value="CHROMOSOME 7 OPEN READING FRAME 50"/>
    <property type="match status" value="1"/>
</dbReference>
<proteinExistence type="predicted"/>
<dbReference type="PANTHER" id="PTHR22306:SF2">
    <property type="entry name" value="CHROMOSOME 7 OPEN READING FRAME 50"/>
    <property type="match status" value="1"/>
</dbReference>
<evidence type="ECO:0000313" key="3">
    <source>
        <dbReference type="EMBL" id="PBK72816.1"/>
    </source>
</evidence>
<evidence type="ECO:0000256" key="1">
    <source>
        <dbReference type="SAM" id="MobiDB-lite"/>
    </source>
</evidence>
<evidence type="ECO:0000259" key="2">
    <source>
        <dbReference type="Pfam" id="PF10180"/>
    </source>
</evidence>
<dbReference type="Proteomes" id="UP000218334">
    <property type="component" value="Unassembled WGS sequence"/>
</dbReference>
<organism evidence="3 4">
    <name type="scientific">Armillaria solidipes</name>
    <dbReference type="NCBI Taxonomy" id="1076256"/>
    <lineage>
        <taxon>Eukaryota</taxon>
        <taxon>Fungi</taxon>
        <taxon>Dikarya</taxon>
        <taxon>Basidiomycota</taxon>
        <taxon>Agaricomycotina</taxon>
        <taxon>Agaricomycetes</taxon>
        <taxon>Agaricomycetidae</taxon>
        <taxon>Agaricales</taxon>
        <taxon>Marasmiineae</taxon>
        <taxon>Physalacriaceae</taxon>
        <taxon>Armillaria</taxon>
    </lineage>
</organism>
<feature type="domain" description="WKF" evidence="2">
    <location>
        <begin position="114"/>
        <end position="170"/>
    </location>
</feature>
<dbReference type="EMBL" id="KZ293421">
    <property type="protein sequence ID" value="PBK72816.1"/>
    <property type="molecule type" value="Genomic_DNA"/>
</dbReference>
<dbReference type="Pfam" id="PF10180">
    <property type="entry name" value="WKF"/>
    <property type="match status" value="1"/>
</dbReference>
<dbReference type="STRING" id="1076256.A0A2H3CBZ1"/>
<feature type="region of interest" description="Disordered" evidence="1">
    <location>
        <begin position="176"/>
        <end position="199"/>
    </location>
</feature>
<gene>
    <name evidence="3" type="ORF">ARMSODRAFT_701438</name>
</gene>
<name>A0A2H3CBZ1_9AGAR</name>
<protein>
    <recommendedName>
        <fullName evidence="2">WKF domain-containing protein</fullName>
    </recommendedName>
</protein>
<feature type="compositionally biased region" description="Basic residues" evidence="1">
    <location>
        <begin position="59"/>
        <end position="69"/>
    </location>
</feature>
<accession>A0A2H3CBZ1</accession>
<reference evidence="4" key="1">
    <citation type="journal article" date="2017" name="Nat. Ecol. Evol.">
        <title>Genome expansion and lineage-specific genetic innovations in the forest pathogenic fungi Armillaria.</title>
        <authorList>
            <person name="Sipos G."/>
            <person name="Prasanna A.N."/>
            <person name="Walter M.C."/>
            <person name="O'Connor E."/>
            <person name="Balint B."/>
            <person name="Krizsan K."/>
            <person name="Kiss B."/>
            <person name="Hess J."/>
            <person name="Varga T."/>
            <person name="Slot J."/>
            <person name="Riley R."/>
            <person name="Boka B."/>
            <person name="Rigling D."/>
            <person name="Barry K."/>
            <person name="Lee J."/>
            <person name="Mihaltcheva S."/>
            <person name="LaButti K."/>
            <person name="Lipzen A."/>
            <person name="Waldron R."/>
            <person name="Moloney N.M."/>
            <person name="Sperisen C."/>
            <person name="Kredics L."/>
            <person name="Vagvoelgyi C."/>
            <person name="Patrignani A."/>
            <person name="Fitzpatrick D."/>
            <person name="Nagy I."/>
            <person name="Doyle S."/>
            <person name="Anderson J.B."/>
            <person name="Grigoriev I.V."/>
            <person name="Gueldener U."/>
            <person name="Muensterkoetter M."/>
            <person name="Nagy L.G."/>
        </authorList>
    </citation>
    <scope>NUCLEOTIDE SEQUENCE [LARGE SCALE GENOMIC DNA]</scope>
    <source>
        <strain evidence="4">28-4</strain>
    </source>
</reference>
<keyword evidence="4" id="KW-1185">Reference proteome</keyword>
<sequence>MPVRPRAISNSPFTTMGGDDKKTLDDVQVVTSVEKEKKKKKKRSEKVEKADEDENKSPRPVKKSKKRKHSEAETEETEVQPKKKKHKNKTGFLDPSEDSSLSEQARRALEYAFTQFHRPKHWKFQKARQNWLIRNVWSPGAVPDAHMPLVSKYLAGVQGGVRENLVKTCRSHVTEAGEAVSNDEPPPQGTSEQALPEPKVKELRARAILSVLEATS</sequence>
<dbReference type="InterPro" id="IPR019327">
    <property type="entry name" value="WKF"/>
</dbReference>
<feature type="region of interest" description="Disordered" evidence="1">
    <location>
        <begin position="1"/>
        <end position="101"/>
    </location>
</feature>